<feature type="short sequence motif" description="'KMSKS' region" evidence="7">
    <location>
        <begin position="243"/>
        <end position="247"/>
    </location>
</feature>
<comment type="similarity">
    <text evidence="7">Belongs to the class-I aminoacyl-tRNA synthetase family. GluQ subfamily.</text>
</comment>
<dbReference type="NCBIfam" id="TIGR03838">
    <property type="entry name" value="queuosine_YadB"/>
    <property type="match status" value="1"/>
</dbReference>
<dbReference type="EC" id="6.1.1.-" evidence="7"/>
<accession>A0A0C1TT82</accession>
<dbReference type="PRINTS" id="PR00987">
    <property type="entry name" value="TRNASYNTHGLU"/>
</dbReference>
<keyword evidence="3 7" id="KW-0547">Nucleotide-binding</keyword>
<evidence type="ECO:0000256" key="8">
    <source>
        <dbReference type="RuleBase" id="RU363037"/>
    </source>
</evidence>
<protein>
    <recommendedName>
        <fullName evidence="7">Glutamyl-Q tRNA(Asp) synthetase</fullName>
        <shortName evidence="7">Glu-Q-RSs</shortName>
        <ecNumber evidence="7">6.1.1.-</ecNumber>
    </recommendedName>
</protein>
<dbReference type="Proteomes" id="UP000031433">
    <property type="component" value="Unassembled WGS sequence"/>
</dbReference>
<dbReference type="AlphaFoldDB" id="A0A0C1TT82"/>
<dbReference type="GO" id="GO:0005829">
    <property type="term" value="C:cytosol"/>
    <property type="evidence" value="ECO:0007669"/>
    <property type="project" value="TreeGrafter"/>
</dbReference>
<evidence type="ECO:0000313" key="10">
    <source>
        <dbReference type="EMBL" id="KIE42658.1"/>
    </source>
</evidence>
<organism evidence="10 11">
    <name type="scientific">Geobacter soli</name>
    <dbReference type="NCBI Taxonomy" id="1510391"/>
    <lineage>
        <taxon>Bacteria</taxon>
        <taxon>Pseudomonadati</taxon>
        <taxon>Thermodesulfobacteriota</taxon>
        <taxon>Desulfuromonadia</taxon>
        <taxon>Geobacterales</taxon>
        <taxon>Geobacteraceae</taxon>
        <taxon>Geobacter</taxon>
    </lineage>
</organism>
<comment type="cofactor">
    <cofactor evidence="7">
        <name>Zn(2+)</name>
        <dbReference type="ChEBI" id="CHEBI:29105"/>
    </cofactor>
    <text evidence="7">Binds 1 zinc ion per subunit.</text>
</comment>
<reference evidence="10 11" key="1">
    <citation type="submission" date="2015-01" db="EMBL/GenBank/DDBJ databases">
        <title>Genome sequence of the anaerobic bacterium Geobacter soli GSS01, a dissimilatory Fe(III) reducer from soil.</title>
        <authorList>
            <person name="Yang G."/>
            <person name="Zhou S."/>
        </authorList>
    </citation>
    <scope>NUCLEOTIDE SEQUENCE [LARGE SCALE GENOMIC DNA]</scope>
    <source>
        <strain evidence="10 11">GSS01</strain>
    </source>
</reference>
<keyword evidence="8" id="KW-0648">Protein biosynthesis</keyword>
<dbReference type="NCBIfam" id="NF004315">
    <property type="entry name" value="PRK05710.1-4"/>
    <property type="match status" value="1"/>
</dbReference>
<proteinExistence type="inferred from homology"/>
<dbReference type="HAMAP" id="MF_01428">
    <property type="entry name" value="Glu_Q_tRNA_synth"/>
    <property type="match status" value="1"/>
</dbReference>
<feature type="binding site" evidence="7">
    <location>
        <position position="205"/>
    </location>
    <ligand>
        <name>L-glutamate</name>
        <dbReference type="ChEBI" id="CHEBI:29985"/>
    </ligand>
</feature>
<feature type="binding site" evidence="7">
    <location>
        <position position="106"/>
    </location>
    <ligand>
        <name>Zn(2+)</name>
        <dbReference type="ChEBI" id="CHEBI:29105"/>
    </ligand>
</feature>
<feature type="domain" description="Glutamyl/glutaminyl-tRNA synthetase class Ib catalytic" evidence="9">
    <location>
        <begin position="11"/>
        <end position="255"/>
    </location>
</feature>
<feature type="short sequence motif" description="'HIGH' region" evidence="7">
    <location>
        <begin position="17"/>
        <end position="27"/>
    </location>
</feature>
<sequence>MCVPSTSPPPVIGRFAPSPTGPLHVGSLVAAVASYAMARRQGGLWLVRMEDLDTPRVVPGMADDILRTLECLGFDWDGDIMRQSLRADAYGAALQRLLAAGHAYPCGCSRAEIARAATAPHDGDGEIPYPNLCRGGLLPGKEPRSFRVRVPAEPVEFTDLVMGPQRHDLAAICGDFVIKRADGLFAYQLAVVVDDEAQGVTQVVRGADLLSSTPRQIVLQRLLGFDTPAYAHVPLVTGPGGGKLSKRDNALSLAAGRDLTREGGLLLLTALRFLGQSPPAELVGAPGARVLQWAAGNFDPLAIPTAAAPFHASP</sequence>
<evidence type="ECO:0000256" key="5">
    <source>
        <dbReference type="ARBA" id="ARBA00022840"/>
    </source>
</evidence>
<dbReference type="GO" id="GO:0006424">
    <property type="term" value="P:glutamyl-tRNA aminoacylation"/>
    <property type="evidence" value="ECO:0007669"/>
    <property type="project" value="InterPro"/>
</dbReference>
<evidence type="ECO:0000313" key="11">
    <source>
        <dbReference type="Proteomes" id="UP000031433"/>
    </source>
</evidence>
<dbReference type="GO" id="GO:0005524">
    <property type="term" value="F:ATP binding"/>
    <property type="evidence" value="ECO:0007669"/>
    <property type="project" value="UniProtKB-KW"/>
</dbReference>
<dbReference type="RefSeq" id="WP_039645427.1">
    <property type="nucleotide sequence ID" value="NZ_JXBL01000001.1"/>
</dbReference>
<evidence type="ECO:0000256" key="1">
    <source>
        <dbReference type="ARBA" id="ARBA00022598"/>
    </source>
</evidence>
<evidence type="ECO:0000256" key="4">
    <source>
        <dbReference type="ARBA" id="ARBA00022833"/>
    </source>
</evidence>
<dbReference type="InterPro" id="IPR020058">
    <property type="entry name" value="Glu/Gln-tRNA-synth_Ib_cat-dom"/>
</dbReference>
<evidence type="ECO:0000259" key="9">
    <source>
        <dbReference type="Pfam" id="PF00749"/>
    </source>
</evidence>
<dbReference type="GO" id="GO:0008270">
    <property type="term" value="F:zinc ion binding"/>
    <property type="evidence" value="ECO:0007669"/>
    <property type="project" value="UniProtKB-UniRule"/>
</dbReference>
<evidence type="ECO:0000256" key="3">
    <source>
        <dbReference type="ARBA" id="ARBA00022741"/>
    </source>
</evidence>
<evidence type="ECO:0000256" key="6">
    <source>
        <dbReference type="ARBA" id="ARBA00023146"/>
    </source>
</evidence>
<dbReference type="Pfam" id="PF00749">
    <property type="entry name" value="tRNA-synt_1c"/>
    <property type="match status" value="1"/>
</dbReference>
<dbReference type="InterPro" id="IPR014729">
    <property type="entry name" value="Rossmann-like_a/b/a_fold"/>
</dbReference>
<keyword evidence="2 7" id="KW-0479">Metal-binding</keyword>
<keyword evidence="5 7" id="KW-0067">ATP-binding</keyword>
<feature type="binding site" evidence="7">
    <location>
        <position position="50"/>
    </location>
    <ligand>
        <name>L-glutamate</name>
        <dbReference type="ChEBI" id="CHEBI:29985"/>
    </ligand>
</feature>
<keyword evidence="6 7" id="KW-0030">Aminoacyl-tRNA synthetase</keyword>
<feature type="binding site" evidence="7">
    <location>
        <begin position="14"/>
        <end position="18"/>
    </location>
    <ligand>
        <name>L-glutamate</name>
        <dbReference type="ChEBI" id="CHEBI:29985"/>
    </ligand>
</feature>
<feature type="binding site" evidence="7">
    <location>
        <position position="187"/>
    </location>
    <ligand>
        <name>L-glutamate</name>
        <dbReference type="ChEBI" id="CHEBI:29985"/>
    </ligand>
</feature>
<dbReference type="InterPro" id="IPR022380">
    <property type="entry name" value="Glu-Q_tRNA(Asp)_Synthase"/>
</dbReference>
<feature type="binding site" evidence="7">
    <location>
        <position position="246"/>
    </location>
    <ligand>
        <name>ATP</name>
        <dbReference type="ChEBI" id="CHEBI:30616"/>
    </ligand>
</feature>
<keyword evidence="4 7" id="KW-0862">Zinc</keyword>
<dbReference type="SUPFAM" id="SSF52374">
    <property type="entry name" value="Nucleotidylyl transferase"/>
    <property type="match status" value="1"/>
</dbReference>
<dbReference type="GO" id="GO:0004818">
    <property type="term" value="F:glutamate-tRNA ligase activity"/>
    <property type="evidence" value="ECO:0007669"/>
    <property type="project" value="TreeGrafter"/>
</dbReference>
<comment type="caution">
    <text evidence="10">The sequence shown here is derived from an EMBL/GenBank/DDBJ whole genome shotgun (WGS) entry which is preliminary data.</text>
</comment>
<dbReference type="InterPro" id="IPR049940">
    <property type="entry name" value="GluQ/Sye"/>
</dbReference>
<dbReference type="Gene3D" id="3.40.50.620">
    <property type="entry name" value="HUPs"/>
    <property type="match status" value="1"/>
</dbReference>
<gene>
    <name evidence="7" type="primary">gluQ</name>
    <name evidence="10" type="ORF">SE37_08465</name>
</gene>
<dbReference type="PANTHER" id="PTHR43311">
    <property type="entry name" value="GLUTAMATE--TRNA LIGASE"/>
    <property type="match status" value="1"/>
</dbReference>
<dbReference type="GO" id="GO:0006400">
    <property type="term" value="P:tRNA modification"/>
    <property type="evidence" value="ECO:0007669"/>
    <property type="project" value="InterPro"/>
</dbReference>
<feature type="binding site" evidence="7">
    <location>
        <position position="133"/>
    </location>
    <ligand>
        <name>Zn(2+)</name>
        <dbReference type="ChEBI" id="CHEBI:29105"/>
    </ligand>
</feature>
<evidence type="ECO:0000256" key="2">
    <source>
        <dbReference type="ARBA" id="ARBA00022723"/>
    </source>
</evidence>
<dbReference type="PANTHER" id="PTHR43311:SF1">
    <property type="entry name" value="GLUTAMYL-Q TRNA(ASP) SYNTHETASE"/>
    <property type="match status" value="1"/>
</dbReference>
<feature type="binding site" evidence="7">
    <location>
        <position position="129"/>
    </location>
    <ligand>
        <name>Zn(2+)</name>
        <dbReference type="ChEBI" id="CHEBI:29105"/>
    </ligand>
</feature>
<evidence type="ECO:0000256" key="7">
    <source>
        <dbReference type="HAMAP-Rule" id="MF_01428"/>
    </source>
</evidence>
<dbReference type="NCBIfam" id="NF004314">
    <property type="entry name" value="PRK05710.1-3"/>
    <property type="match status" value="1"/>
</dbReference>
<keyword evidence="1 7" id="KW-0436">Ligase</keyword>
<comment type="function">
    <text evidence="7">Catalyzes the tRNA-independent activation of glutamate in presence of ATP and the subsequent transfer of glutamate onto a tRNA(Asp). Glutamate is transferred on the 2-amino-5-(4,5-dihydroxy-2-cyclopenten-1-yl) moiety of the queuosine in the wobble position of the QUC anticodon.</text>
</comment>
<dbReference type="InterPro" id="IPR000924">
    <property type="entry name" value="Glu/Gln-tRNA-synth"/>
</dbReference>
<keyword evidence="11" id="KW-1185">Reference proteome</keyword>
<feature type="binding site" evidence="7">
    <location>
        <position position="108"/>
    </location>
    <ligand>
        <name>Zn(2+)</name>
        <dbReference type="ChEBI" id="CHEBI:29105"/>
    </ligand>
</feature>
<dbReference type="EMBL" id="JXBL01000001">
    <property type="protein sequence ID" value="KIE42658.1"/>
    <property type="molecule type" value="Genomic_DNA"/>
</dbReference>
<name>A0A0C1TT82_9BACT</name>